<gene>
    <name evidence="2" type="ORF">LX78_00350</name>
</gene>
<dbReference type="EMBL" id="QGGP01000001">
    <property type="protein sequence ID" value="PWK20648.1"/>
    <property type="molecule type" value="Genomic_DNA"/>
</dbReference>
<dbReference type="RefSeq" id="WP_109680912.1">
    <property type="nucleotide sequence ID" value="NZ_QGGP01000001.1"/>
</dbReference>
<dbReference type="OrthoDB" id="607469at2"/>
<organism evidence="2 3">
    <name type="scientific">Xanthomarina spongicola</name>
    <dbReference type="NCBI Taxonomy" id="570520"/>
    <lineage>
        <taxon>Bacteria</taxon>
        <taxon>Pseudomonadati</taxon>
        <taxon>Bacteroidota</taxon>
        <taxon>Flavobacteriia</taxon>
        <taxon>Flavobacteriales</taxon>
        <taxon>Flavobacteriaceae</taxon>
        <taxon>Xanthomarina</taxon>
    </lineage>
</organism>
<feature type="signal peptide" evidence="1">
    <location>
        <begin position="1"/>
        <end position="23"/>
    </location>
</feature>
<evidence type="ECO:0000313" key="3">
    <source>
        <dbReference type="Proteomes" id="UP000245430"/>
    </source>
</evidence>
<comment type="caution">
    <text evidence="2">The sequence shown here is derived from an EMBL/GenBank/DDBJ whole genome shotgun (WGS) entry which is preliminary data.</text>
</comment>
<protein>
    <submittedName>
        <fullName evidence="2">Gliding motility-associated-like protein</fullName>
    </submittedName>
</protein>
<keyword evidence="3" id="KW-1185">Reference proteome</keyword>
<name>A0A316DT55_9FLAO</name>
<proteinExistence type="predicted"/>
<accession>A0A316DT55</accession>
<dbReference type="InterPro" id="IPR026341">
    <property type="entry name" value="T9SS_type_B"/>
</dbReference>
<sequence>MNTSRKLGLFSFLFFLTFSQVQAQLEAHLIDGDGWAKGDFIEIGINEKGVFGAKTNNKPPNFHDNRESDGNFKFGFIANPLADGWVDYDGDFFTPGVPEEGFTIEISGINYNNNNSDYLFQIPGEVTNVNVVSSDCFEDTAQITWEGNVAGLNIKRYYSVTQDGLFIQMKTIIKNLSDSVKNDVFFMHNVDPDNNITLSGSYETDMSLISQASSATDDVCLVTASQSALGIPQDMDGSHVSFYAKNENIRVSYGGFDNRVASDIWNSTPTHFSTEGSTTNFIDAAISLAINIGDIESNQTVSFTYFYILEEIDESFIPFIVNVFQENPSICNGLDGRIVFSGLDPGESYTINYEDDGVFIPNETFVADVDGNIAIENLDAGTYANINLFYAACNTSINTVFELTDPEAPNYTITKEDVTDCDNIDGEIIIHGLTPYTNYTYQYTYNGELIDEITIEANANGEIIIENLDRGIYSNFVLEQYSCLTASNDIIEITGPPIPLSYPIPEQFYCDEDYDYITTIDLSGADMFIIGPDNPADYDISYHETELDVINNIAVSKTNYSTPGLPSFTLYAKKRDLSNGCYTYIPFTVTINIPPQFELNDDFLCVNSDDTPNTFYELPILSTGLSNTLHTFEWYFEGVLILGESLSDLTVTNYGNYSVNVTNNLTGCFIEKHAVITPSGPPQTLEVNIVSEPFSENHIVEIIAIGHGNYMYGIDESPYQESSIFYNVPNGYHEFHIGDVNGCGIVTVGKTLVDYIKFFTPNNDGFNDLWQIIGVEKLIEPKIYIFDRHGKLLKELNSNSPGWDGTFKGENLPSSDYWFKVLFKDDDNVDREFTSHFTLKR</sequence>
<dbReference type="AlphaFoldDB" id="A0A316DT55"/>
<feature type="chain" id="PRO_5016374479" evidence="1">
    <location>
        <begin position="24"/>
        <end position="841"/>
    </location>
</feature>
<dbReference type="Pfam" id="PF13585">
    <property type="entry name" value="CHU_C"/>
    <property type="match status" value="1"/>
</dbReference>
<reference evidence="2 3" key="1">
    <citation type="submission" date="2018-05" db="EMBL/GenBank/DDBJ databases">
        <title>Genomic Encyclopedia of Archaeal and Bacterial Type Strains, Phase II (KMG-II): from individual species to whole genera.</title>
        <authorList>
            <person name="Goeker M."/>
        </authorList>
    </citation>
    <scope>NUCLEOTIDE SEQUENCE [LARGE SCALE GENOMIC DNA]</scope>
    <source>
        <strain evidence="2 3">DSM 22637</strain>
    </source>
</reference>
<evidence type="ECO:0000313" key="2">
    <source>
        <dbReference type="EMBL" id="PWK20648.1"/>
    </source>
</evidence>
<dbReference type="NCBIfam" id="TIGR04131">
    <property type="entry name" value="Bac_Flav_CTERM"/>
    <property type="match status" value="1"/>
</dbReference>
<keyword evidence="1" id="KW-0732">Signal</keyword>
<dbReference type="Proteomes" id="UP000245430">
    <property type="component" value="Unassembled WGS sequence"/>
</dbReference>
<evidence type="ECO:0000256" key="1">
    <source>
        <dbReference type="SAM" id="SignalP"/>
    </source>
</evidence>